<protein>
    <submittedName>
        <fullName evidence="2">Metal-dependent hydrolase</fullName>
    </submittedName>
</protein>
<dbReference type="Proteomes" id="UP001225596">
    <property type="component" value="Unassembled WGS sequence"/>
</dbReference>
<feature type="transmembrane region" description="Helical" evidence="1">
    <location>
        <begin position="223"/>
        <end position="244"/>
    </location>
</feature>
<feature type="transmembrane region" description="Helical" evidence="1">
    <location>
        <begin position="143"/>
        <end position="164"/>
    </location>
</feature>
<name>A0ABU1BN66_9BURK</name>
<keyword evidence="1" id="KW-1133">Transmembrane helix</keyword>
<evidence type="ECO:0000313" key="2">
    <source>
        <dbReference type="EMBL" id="MDQ9170445.1"/>
    </source>
</evidence>
<evidence type="ECO:0000313" key="3">
    <source>
        <dbReference type="Proteomes" id="UP001225596"/>
    </source>
</evidence>
<sequence length="412" mass="46350">MDNLSHSLVGLAGGEFIHRCLPKEKDAEASRLRRRLLLFSCWFASNFPDLDLVLTPLLPEPLGYLLHHRGHTHTFLYALPQAVLAFITIWLLAPAMRLLLRESKAARLGIALSIALGLVLHIAMDYLNSYGIHPFHPFDSRWFYGDMVFIVEPMFWVTFGVPLVMMIPKPWLRLFLLVAIPGVLLYFTFKGFLLWASFAVLMLVGMLFVPLQQRAQKEGISALLAAFGFGAVFITAQALASWHARESIAHIRESRYPGAAMLDVALTPFPSNPFCWTFVSIESDEPAGVYRLRSGVLSLAPGTLPVAVCPAALLGASIDRNGSRDAIFLEHHEGNLRVLRELKDRNCHLQAWLRFARAPEISDGIASDMRFSFRSDDNFTTMKFADFSEKACPSHVPQWDFPRRDLLSERGK</sequence>
<reference evidence="2 3" key="1">
    <citation type="submission" date="2023-08" db="EMBL/GenBank/DDBJ databases">
        <title>Oxalobacteraceae gen .nov., isolated from river sludge outside the plant.</title>
        <authorList>
            <person name="Zhao S.Y."/>
        </authorList>
    </citation>
    <scope>NUCLEOTIDE SEQUENCE [LARGE SCALE GENOMIC DNA]</scope>
    <source>
        <strain evidence="2 3">R-40</strain>
    </source>
</reference>
<keyword evidence="3" id="KW-1185">Reference proteome</keyword>
<dbReference type="GO" id="GO:0016787">
    <property type="term" value="F:hydrolase activity"/>
    <property type="evidence" value="ECO:0007669"/>
    <property type="project" value="UniProtKB-KW"/>
</dbReference>
<gene>
    <name evidence="2" type="ORF">Q8A64_08475</name>
</gene>
<dbReference type="PANTHER" id="PTHR40031">
    <property type="entry name" value="HYPOTHETICAL MEMBRANE SPANNING PROTEIN"/>
    <property type="match status" value="1"/>
</dbReference>
<dbReference type="EMBL" id="JAUYVH010000003">
    <property type="protein sequence ID" value="MDQ9170445.1"/>
    <property type="molecule type" value="Genomic_DNA"/>
</dbReference>
<keyword evidence="2" id="KW-0378">Hydrolase</keyword>
<proteinExistence type="predicted"/>
<dbReference type="Pfam" id="PF04307">
    <property type="entry name" value="YdjM"/>
    <property type="match status" value="1"/>
</dbReference>
<evidence type="ECO:0000256" key="1">
    <source>
        <dbReference type="SAM" id="Phobius"/>
    </source>
</evidence>
<dbReference type="InterPro" id="IPR053170">
    <property type="entry name" value="Transcription_regulator"/>
</dbReference>
<organism evidence="2 3">
    <name type="scientific">Keguizhuia sedimenti</name>
    <dbReference type="NCBI Taxonomy" id="3064264"/>
    <lineage>
        <taxon>Bacteria</taxon>
        <taxon>Pseudomonadati</taxon>
        <taxon>Pseudomonadota</taxon>
        <taxon>Betaproteobacteria</taxon>
        <taxon>Burkholderiales</taxon>
        <taxon>Oxalobacteraceae</taxon>
        <taxon>Keguizhuia</taxon>
    </lineage>
</organism>
<dbReference type="PANTHER" id="PTHR40031:SF1">
    <property type="entry name" value="MEMBRANE-BOUND METAL-DEPENDENT HYDROLASE"/>
    <property type="match status" value="1"/>
</dbReference>
<accession>A0ABU1BN66</accession>
<feature type="transmembrane region" description="Helical" evidence="1">
    <location>
        <begin position="105"/>
        <end position="123"/>
    </location>
</feature>
<keyword evidence="1" id="KW-0472">Membrane</keyword>
<feature type="transmembrane region" description="Helical" evidence="1">
    <location>
        <begin position="74"/>
        <end position="93"/>
    </location>
</feature>
<feature type="transmembrane region" description="Helical" evidence="1">
    <location>
        <begin position="36"/>
        <end position="54"/>
    </location>
</feature>
<comment type="caution">
    <text evidence="2">The sequence shown here is derived from an EMBL/GenBank/DDBJ whole genome shotgun (WGS) entry which is preliminary data.</text>
</comment>
<dbReference type="InterPro" id="IPR007404">
    <property type="entry name" value="YdjM-like"/>
</dbReference>
<keyword evidence="1" id="KW-0812">Transmembrane</keyword>
<feature type="transmembrane region" description="Helical" evidence="1">
    <location>
        <begin position="193"/>
        <end position="211"/>
    </location>
</feature>
<feature type="transmembrane region" description="Helical" evidence="1">
    <location>
        <begin position="171"/>
        <end position="187"/>
    </location>
</feature>
<dbReference type="RefSeq" id="WP_338436366.1">
    <property type="nucleotide sequence ID" value="NZ_JAUYVH010000003.1"/>
</dbReference>